<dbReference type="EMBL" id="BAAAXQ010000015">
    <property type="protein sequence ID" value="GAA3012595.1"/>
    <property type="molecule type" value="Genomic_DNA"/>
</dbReference>
<reference evidence="2" key="1">
    <citation type="journal article" date="2019" name="Int. J. Syst. Evol. Microbiol.">
        <title>The Global Catalogue of Microorganisms (GCM) 10K type strain sequencing project: providing services to taxonomists for standard genome sequencing and annotation.</title>
        <authorList>
            <consortium name="The Broad Institute Genomics Platform"/>
            <consortium name="The Broad Institute Genome Sequencing Center for Infectious Disease"/>
            <person name="Wu L."/>
            <person name="Ma J."/>
        </authorList>
    </citation>
    <scope>NUCLEOTIDE SEQUENCE [LARGE SCALE GENOMIC DNA]</scope>
    <source>
        <strain evidence="2">JCM 8736</strain>
    </source>
</reference>
<dbReference type="Proteomes" id="UP001501577">
    <property type="component" value="Unassembled WGS sequence"/>
</dbReference>
<evidence type="ECO:0000313" key="2">
    <source>
        <dbReference type="Proteomes" id="UP001501577"/>
    </source>
</evidence>
<gene>
    <name evidence="1" type="ORF">GCM10019998_06000</name>
</gene>
<protein>
    <recommendedName>
        <fullName evidence="3">PIN domain-containing protein</fullName>
    </recommendedName>
</protein>
<proteinExistence type="predicted"/>
<sequence>MIIATANRNGVESIVTRNIDDYLNSGLVVYTPEELIYKFK</sequence>
<name>A0ABP6KIR9_9ENTE</name>
<evidence type="ECO:0008006" key="3">
    <source>
        <dbReference type="Google" id="ProtNLM"/>
    </source>
</evidence>
<accession>A0ABP6KIR9</accession>
<dbReference type="RefSeq" id="WP_281177361.1">
    <property type="nucleotide sequence ID" value="NZ_BAAAXQ010000015.1"/>
</dbReference>
<comment type="caution">
    <text evidence="1">The sequence shown here is derived from an EMBL/GenBank/DDBJ whole genome shotgun (WGS) entry which is preliminary data.</text>
</comment>
<organism evidence="1 2">
    <name type="scientific">Tetragenococcus solitarius</name>
    <dbReference type="NCBI Taxonomy" id="71453"/>
    <lineage>
        <taxon>Bacteria</taxon>
        <taxon>Bacillati</taxon>
        <taxon>Bacillota</taxon>
        <taxon>Bacilli</taxon>
        <taxon>Lactobacillales</taxon>
        <taxon>Enterococcaceae</taxon>
        <taxon>Tetragenococcus</taxon>
    </lineage>
</organism>
<keyword evidence="2" id="KW-1185">Reference proteome</keyword>
<evidence type="ECO:0000313" key="1">
    <source>
        <dbReference type="EMBL" id="GAA3012595.1"/>
    </source>
</evidence>